<gene>
    <name evidence="1" type="ORF">VNO77_39610</name>
</gene>
<dbReference type="AlphaFoldDB" id="A0AAN9JZ34"/>
<sequence>MMPERKVDVKLTVPKARYWEGFLRLRSDVGMYSIFSETHDPYFTCPHTTQNKQISHFAASYHELIQLKQLSFYFFPPLKTFFLSLYSFVTPNFSF</sequence>
<proteinExistence type="predicted"/>
<dbReference type="EMBL" id="JAYMYQ010000010">
    <property type="protein sequence ID" value="KAK7306958.1"/>
    <property type="molecule type" value="Genomic_DNA"/>
</dbReference>
<name>A0AAN9JZ34_CANGL</name>
<evidence type="ECO:0000313" key="2">
    <source>
        <dbReference type="Proteomes" id="UP001367508"/>
    </source>
</evidence>
<accession>A0AAN9JZ34</accession>
<protein>
    <submittedName>
        <fullName evidence="1">Uncharacterized protein</fullName>
    </submittedName>
</protein>
<comment type="caution">
    <text evidence="1">The sequence shown here is derived from an EMBL/GenBank/DDBJ whole genome shotgun (WGS) entry which is preliminary data.</text>
</comment>
<keyword evidence="2" id="KW-1185">Reference proteome</keyword>
<evidence type="ECO:0000313" key="1">
    <source>
        <dbReference type="EMBL" id="KAK7306958.1"/>
    </source>
</evidence>
<dbReference type="Proteomes" id="UP001367508">
    <property type="component" value="Unassembled WGS sequence"/>
</dbReference>
<reference evidence="1 2" key="1">
    <citation type="submission" date="2024-01" db="EMBL/GenBank/DDBJ databases">
        <title>The genomes of 5 underutilized Papilionoideae crops provide insights into root nodulation and disease resistanc.</title>
        <authorList>
            <person name="Jiang F."/>
        </authorList>
    </citation>
    <scope>NUCLEOTIDE SEQUENCE [LARGE SCALE GENOMIC DNA]</scope>
    <source>
        <strain evidence="1">LVBAO_FW01</strain>
        <tissue evidence="1">Leaves</tissue>
    </source>
</reference>
<organism evidence="1 2">
    <name type="scientific">Canavalia gladiata</name>
    <name type="common">Sword bean</name>
    <name type="synonym">Dolichos gladiatus</name>
    <dbReference type="NCBI Taxonomy" id="3824"/>
    <lineage>
        <taxon>Eukaryota</taxon>
        <taxon>Viridiplantae</taxon>
        <taxon>Streptophyta</taxon>
        <taxon>Embryophyta</taxon>
        <taxon>Tracheophyta</taxon>
        <taxon>Spermatophyta</taxon>
        <taxon>Magnoliopsida</taxon>
        <taxon>eudicotyledons</taxon>
        <taxon>Gunneridae</taxon>
        <taxon>Pentapetalae</taxon>
        <taxon>rosids</taxon>
        <taxon>fabids</taxon>
        <taxon>Fabales</taxon>
        <taxon>Fabaceae</taxon>
        <taxon>Papilionoideae</taxon>
        <taxon>50 kb inversion clade</taxon>
        <taxon>NPAAA clade</taxon>
        <taxon>indigoferoid/millettioid clade</taxon>
        <taxon>Phaseoleae</taxon>
        <taxon>Canavalia</taxon>
    </lineage>
</organism>